<comment type="caution">
    <text evidence="2">The sequence shown here is derived from an EMBL/GenBank/DDBJ whole genome shotgun (WGS) entry which is preliminary data.</text>
</comment>
<dbReference type="SUPFAM" id="SSF47598">
    <property type="entry name" value="Ribbon-helix-helix"/>
    <property type="match status" value="1"/>
</dbReference>
<evidence type="ECO:0000259" key="1">
    <source>
        <dbReference type="Pfam" id="PF21775"/>
    </source>
</evidence>
<reference evidence="2 3" key="1">
    <citation type="submission" date="2022-03" db="EMBL/GenBank/DDBJ databases">
        <title>Complete genome analysis of Roseomonas KG 17.1 : a prolific producer of plant growth promoters.</title>
        <authorList>
            <person name="Saadouli I."/>
            <person name="Najjari A."/>
            <person name="Mosbah A."/>
            <person name="Ouzari H.I."/>
        </authorList>
    </citation>
    <scope>NUCLEOTIDE SEQUENCE [LARGE SCALE GENOMIC DNA]</scope>
    <source>
        <strain evidence="2 3">KG17-1</strain>
    </source>
</reference>
<gene>
    <name evidence="2" type="ORF">MON41_20205</name>
</gene>
<organism evidence="2 3">
    <name type="scientific">Teichococcus vastitatis</name>
    <dbReference type="NCBI Taxonomy" id="2307076"/>
    <lineage>
        <taxon>Bacteria</taxon>
        <taxon>Pseudomonadati</taxon>
        <taxon>Pseudomonadota</taxon>
        <taxon>Alphaproteobacteria</taxon>
        <taxon>Acetobacterales</taxon>
        <taxon>Roseomonadaceae</taxon>
        <taxon>Roseomonas</taxon>
    </lineage>
</organism>
<sequence>MKLDEDTRRRLQALGEKRDRSPHWLMKRAVMEFLEREEALEQEQQEDLARWERFCLTGEALPQASVAEWLDGFGQAATPFSRR</sequence>
<name>A0ABS9WBL4_9PROT</name>
<protein>
    <submittedName>
        <fullName evidence="2">Ribbon-helix-helix protein, CopG family</fullName>
    </submittedName>
</protein>
<dbReference type="RefSeq" id="WP_241793722.1">
    <property type="nucleotide sequence ID" value="NZ_JALBUU010000079.1"/>
</dbReference>
<dbReference type="InterPro" id="IPR010985">
    <property type="entry name" value="Ribbon_hlx_hlx"/>
</dbReference>
<keyword evidence="3" id="KW-1185">Reference proteome</keyword>
<evidence type="ECO:0000313" key="3">
    <source>
        <dbReference type="Proteomes" id="UP001201985"/>
    </source>
</evidence>
<dbReference type="Proteomes" id="UP001201985">
    <property type="component" value="Unassembled WGS sequence"/>
</dbReference>
<proteinExistence type="predicted"/>
<dbReference type="InterPro" id="IPR013321">
    <property type="entry name" value="Arc_rbn_hlx_hlx"/>
</dbReference>
<dbReference type="InterPro" id="IPR048798">
    <property type="entry name" value="PutA_RHH"/>
</dbReference>
<dbReference type="EMBL" id="JALBUU010000079">
    <property type="protein sequence ID" value="MCI0755994.1"/>
    <property type="molecule type" value="Genomic_DNA"/>
</dbReference>
<dbReference type="PROSITE" id="PS51300">
    <property type="entry name" value="NIRD"/>
    <property type="match status" value="1"/>
</dbReference>
<dbReference type="Pfam" id="PF21775">
    <property type="entry name" value="PutA_1st"/>
    <property type="match status" value="1"/>
</dbReference>
<accession>A0ABS9WBL4</accession>
<dbReference type="Gene3D" id="1.10.1220.10">
    <property type="entry name" value="Met repressor-like"/>
    <property type="match status" value="1"/>
</dbReference>
<feature type="domain" description="PutA RHH" evidence="1">
    <location>
        <begin position="4"/>
        <end position="36"/>
    </location>
</feature>
<evidence type="ECO:0000313" key="2">
    <source>
        <dbReference type="EMBL" id="MCI0755994.1"/>
    </source>
</evidence>